<reference evidence="2" key="2">
    <citation type="submission" date="2025-09" db="UniProtKB">
        <authorList>
            <consortium name="Ensembl"/>
        </authorList>
    </citation>
    <scope>IDENTIFICATION</scope>
</reference>
<accession>A0A8C3RM67</accession>
<sequence>MERWGPVARVLAGWAAPADWPEFQRVAGVTPTQLTEGLQRTFKTSELQESVKTFRQEPGEGVLRWLVRAWDNAGNTVMLLRYELQQLGVLSQDSQVRAQLANPPQPRGDTESPSLYRWLAAAVSVAYPSVGELEAQAGPWKTIAEGVQILRQLGMAWAVETGGTEGPDDILVTKSIKATLLHLAPDELKPSLLAVVMAADGRVGDLAAILMQLETTLAGARPRAIRAAKGQQGRGQAGRGQQTGELRVPRKTLWLDLLQAGVPREEINGKPTADLYNRWMQLPASKRSTVGEGERGVEQSKPAAPSAPPAEWQLPRPY</sequence>
<reference evidence="2" key="1">
    <citation type="submission" date="2025-08" db="UniProtKB">
        <authorList>
            <consortium name="Ensembl"/>
        </authorList>
    </citation>
    <scope>IDENTIFICATION</scope>
</reference>
<feature type="region of interest" description="Disordered" evidence="1">
    <location>
        <begin position="284"/>
        <end position="318"/>
    </location>
</feature>
<dbReference type="GO" id="GO:0009615">
    <property type="term" value="P:response to virus"/>
    <property type="evidence" value="ECO:0007669"/>
    <property type="project" value="TreeGrafter"/>
</dbReference>
<organism evidence="2 3">
    <name type="scientific">Chelydra serpentina</name>
    <name type="common">Snapping turtle</name>
    <name type="synonym">Testudo serpentina</name>
    <dbReference type="NCBI Taxonomy" id="8475"/>
    <lineage>
        <taxon>Eukaryota</taxon>
        <taxon>Metazoa</taxon>
        <taxon>Chordata</taxon>
        <taxon>Craniata</taxon>
        <taxon>Vertebrata</taxon>
        <taxon>Euteleostomi</taxon>
        <taxon>Archelosauria</taxon>
        <taxon>Testudinata</taxon>
        <taxon>Testudines</taxon>
        <taxon>Cryptodira</taxon>
        <taxon>Durocryptodira</taxon>
        <taxon>Americhelydia</taxon>
        <taxon>Chelydroidea</taxon>
        <taxon>Chelydridae</taxon>
        <taxon>Chelydra</taxon>
    </lineage>
</organism>
<keyword evidence="3" id="KW-1185">Reference proteome</keyword>
<dbReference type="PANTHER" id="PTHR48195:SF1">
    <property type="entry name" value="RIKEN CDNA 2410002F23 GENE"/>
    <property type="match status" value="1"/>
</dbReference>
<evidence type="ECO:0000313" key="3">
    <source>
        <dbReference type="Proteomes" id="UP000694403"/>
    </source>
</evidence>
<dbReference type="AlphaFoldDB" id="A0A8C3RM67"/>
<name>A0A8C3RM67_CHESE</name>
<dbReference type="GO" id="GO:0005794">
    <property type="term" value="C:Golgi apparatus"/>
    <property type="evidence" value="ECO:0007669"/>
    <property type="project" value="TreeGrafter"/>
</dbReference>
<proteinExistence type="predicted"/>
<dbReference type="Proteomes" id="UP000694403">
    <property type="component" value="Unplaced"/>
</dbReference>
<dbReference type="PANTHER" id="PTHR48195">
    <property type="entry name" value="FRIEND VIRUS SUSCEPTIBILITY PROTEIN 1"/>
    <property type="match status" value="1"/>
</dbReference>
<evidence type="ECO:0000256" key="1">
    <source>
        <dbReference type="SAM" id="MobiDB-lite"/>
    </source>
</evidence>
<dbReference type="InterPro" id="IPR053270">
    <property type="entry name" value="Fv1_restriction_factor"/>
</dbReference>
<dbReference type="Ensembl" id="ENSCSRT00000001514.1">
    <property type="protein sequence ID" value="ENSCSRP00000001468.1"/>
    <property type="gene ID" value="ENSCSRG00000001184.1"/>
</dbReference>
<protein>
    <submittedName>
        <fullName evidence="2">Uncharacterized protein</fullName>
    </submittedName>
</protein>
<evidence type="ECO:0000313" key="2">
    <source>
        <dbReference type="Ensembl" id="ENSCSRP00000001468.1"/>
    </source>
</evidence>